<protein>
    <recommendedName>
        <fullName evidence="3">Glycerol kinase</fullName>
    </recommendedName>
</protein>
<comment type="caution">
    <text evidence="1">The sequence shown here is derived from an EMBL/GenBank/DDBJ whole genome shotgun (WGS) entry which is preliminary data.</text>
</comment>
<accession>A0A8J7FBJ5</accession>
<sequence length="281" mass="31795">MTEEVQSLSTSALAKKLGKSSKQMFAELEALGWIVREGDHWTLTAKGTFEGGHYKESKRFGTYVVWPGTVIEHRALVNPDSQLLSAAAVGKLLSCSAVQMNRIFNELGWIERHIKGWRLTDAGTRYGGRQAEDARSGVPYVLWPETIAQHPALQACCVDTERNVRLASEVSVYQCLDGHQLPSAGLQKIDDWLYTAGIVHACQRRLPIEEEAACDFYIPAARLYIEFWDEQDGSGYLAEKMRRKELYQRYQLNMIELSVEDLPELDETLSRRLLKQGVDTL</sequence>
<dbReference type="AlphaFoldDB" id="A0A8J7FBJ5"/>
<proteinExistence type="predicted"/>
<organism evidence="1 2">
    <name type="scientific">Pontibacterium sinense</name>
    <dbReference type="NCBI Taxonomy" id="2781979"/>
    <lineage>
        <taxon>Bacteria</taxon>
        <taxon>Pseudomonadati</taxon>
        <taxon>Pseudomonadota</taxon>
        <taxon>Gammaproteobacteria</taxon>
        <taxon>Oceanospirillales</taxon>
        <taxon>Oceanospirillaceae</taxon>
        <taxon>Pontibacterium</taxon>
    </lineage>
</organism>
<dbReference type="Proteomes" id="UP000640333">
    <property type="component" value="Unassembled WGS sequence"/>
</dbReference>
<reference evidence="1" key="1">
    <citation type="submission" date="2020-10" db="EMBL/GenBank/DDBJ databases">
        <title>Bacterium isolated from coastal waters sediment.</title>
        <authorList>
            <person name="Chen R.-J."/>
            <person name="Lu D.-C."/>
            <person name="Zhu K.-L."/>
            <person name="Du Z.-J."/>
        </authorList>
    </citation>
    <scope>NUCLEOTIDE SEQUENCE</scope>
    <source>
        <strain evidence="1">N1Y112</strain>
    </source>
</reference>
<dbReference type="RefSeq" id="WP_193952238.1">
    <property type="nucleotide sequence ID" value="NZ_JADEYS010000004.1"/>
</dbReference>
<evidence type="ECO:0008006" key="3">
    <source>
        <dbReference type="Google" id="ProtNLM"/>
    </source>
</evidence>
<dbReference type="EMBL" id="JADEYS010000004">
    <property type="protein sequence ID" value="MBE9396684.1"/>
    <property type="molecule type" value="Genomic_DNA"/>
</dbReference>
<evidence type="ECO:0000313" key="1">
    <source>
        <dbReference type="EMBL" id="MBE9396684.1"/>
    </source>
</evidence>
<evidence type="ECO:0000313" key="2">
    <source>
        <dbReference type="Proteomes" id="UP000640333"/>
    </source>
</evidence>
<gene>
    <name evidence="1" type="ORF">IOQ59_05345</name>
</gene>
<name>A0A8J7FBJ5_9GAMM</name>
<keyword evidence="2" id="KW-1185">Reference proteome</keyword>